<evidence type="ECO:0000313" key="1">
    <source>
        <dbReference type="EMBL" id="EDY18008.1"/>
    </source>
</evidence>
<gene>
    <name evidence="1" type="ORF">CfE428DRAFT_4438</name>
</gene>
<keyword evidence="2" id="KW-1185">Reference proteome</keyword>
<reference evidence="1 2" key="1">
    <citation type="journal article" date="2011" name="J. Bacteriol.">
        <title>Genome sequence of Chthoniobacter flavus Ellin428, an aerobic heterotrophic soil bacterium.</title>
        <authorList>
            <person name="Kant R."/>
            <person name="van Passel M.W."/>
            <person name="Palva A."/>
            <person name="Lucas S."/>
            <person name="Lapidus A."/>
            <person name="Glavina Del Rio T."/>
            <person name="Dalin E."/>
            <person name="Tice H."/>
            <person name="Bruce D."/>
            <person name="Goodwin L."/>
            <person name="Pitluck S."/>
            <person name="Larimer F.W."/>
            <person name="Land M.L."/>
            <person name="Hauser L."/>
            <person name="Sangwan P."/>
            <person name="de Vos W.M."/>
            <person name="Janssen P.H."/>
            <person name="Smidt H."/>
        </authorList>
    </citation>
    <scope>NUCLEOTIDE SEQUENCE [LARGE SCALE GENOMIC DNA]</scope>
    <source>
        <strain evidence="1 2">Ellin428</strain>
    </source>
</reference>
<dbReference type="InParanoid" id="B4D699"/>
<dbReference type="EMBL" id="ABVL01000015">
    <property type="protein sequence ID" value="EDY18008.1"/>
    <property type="molecule type" value="Genomic_DNA"/>
</dbReference>
<organism evidence="1 2">
    <name type="scientific">Chthoniobacter flavus Ellin428</name>
    <dbReference type="NCBI Taxonomy" id="497964"/>
    <lineage>
        <taxon>Bacteria</taxon>
        <taxon>Pseudomonadati</taxon>
        <taxon>Verrucomicrobiota</taxon>
        <taxon>Spartobacteria</taxon>
        <taxon>Chthoniobacterales</taxon>
        <taxon>Chthoniobacteraceae</taxon>
        <taxon>Chthoniobacter</taxon>
    </lineage>
</organism>
<sequence>MTDSESPSGRFRIAISAWEARMSLWIETPTVLDKTTGETLLSFKDGNWSLDAARWLSDSIVELTLRKYPGNHLPVNIIATLDCANRTARIGEKEVQFLAEVESALDNALTWRTVTPPPRAARSGFASAVRRFFFGK</sequence>
<accession>B4D699</accession>
<dbReference type="eggNOG" id="ENOG5033DDX">
    <property type="taxonomic scope" value="Bacteria"/>
</dbReference>
<dbReference type="Proteomes" id="UP000005824">
    <property type="component" value="Unassembled WGS sequence"/>
</dbReference>
<evidence type="ECO:0000313" key="2">
    <source>
        <dbReference type="Proteomes" id="UP000005824"/>
    </source>
</evidence>
<dbReference type="RefSeq" id="WP_006981761.1">
    <property type="nucleotide sequence ID" value="NZ_ABVL01000015.1"/>
</dbReference>
<proteinExistence type="predicted"/>
<protein>
    <submittedName>
        <fullName evidence="1">Uncharacterized protein</fullName>
    </submittedName>
</protein>
<dbReference type="AlphaFoldDB" id="B4D699"/>
<dbReference type="STRING" id="497964.CfE428DRAFT_4438"/>
<name>B4D699_9BACT</name>
<comment type="caution">
    <text evidence="1">The sequence shown here is derived from an EMBL/GenBank/DDBJ whole genome shotgun (WGS) entry which is preliminary data.</text>
</comment>